<dbReference type="InterPro" id="IPR017896">
    <property type="entry name" value="4Fe4S_Fe-S-bd"/>
</dbReference>
<dbReference type="InterPro" id="IPR029061">
    <property type="entry name" value="THDP-binding"/>
</dbReference>
<feature type="binding site" evidence="12">
    <location>
        <position position="837"/>
    </location>
    <ligand>
        <name>[4Fe-4S] cluster</name>
        <dbReference type="ChEBI" id="CHEBI:49883"/>
        <label>3</label>
    </ligand>
</feature>
<evidence type="ECO:0000313" key="16">
    <source>
        <dbReference type="Proteomes" id="UP000190027"/>
    </source>
</evidence>
<evidence type="ECO:0000256" key="12">
    <source>
        <dbReference type="PIRSR" id="PIRSR000159-50"/>
    </source>
</evidence>
<gene>
    <name evidence="15" type="ORF">SAMN02745704_01834</name>
</gene>
<keyword evidence="7 12" id="KW-0408">Iron</keyword>
<dbReference type="PANTHER" id="PTHR32154:SF0">
    <property type="entry name" value="PYRUVATE-FLAVODOXIN OXIDOREDUCTASE-RELATED"/>
    <property type="match status" value="1"/>
</dbReference>
<dbReference type="PANTHER" id="PTHR32154">
    <property type="entry name" value="PYRUVATE-FLAVODOXIN OXIDOREDUCTASE-RELATED"/>
    <property type="match status" value="1"/>
</dbReference>
<feature type="binding site" evidence="10">
    <location>
        <position position="814"/>
    </location>
    <ligand>
        <name>thiamine diphosphate</name>
        <dbReference type="ChEBI" id="CHEBI:58937"/>
    </ligand>
</feature>
<dbReference type="Pfam" id="PF01855">
    <property type="entry name" value="POR_N"/>
    <property type="match status" value="1"/>
</dbReference>
<dbReference type="GO" id="GO:0005506">
    <property type="term" value="F:iron ion binding"/>
    <property type="evidence" value="ECO:0007669"/>
    <property type="project" value="InterPro"/>
</dbReference>
<evidence type="ECO:0000256" key="1">
    <source>
        <dbReference type="ARBA" id="ARBA00009032"/>
    </source>
</evidence>
<dbReference type="SUPFAM" id="SSF52518">
    <property type="entry name" value="Thiamin diphosphate-binding fold (THDP-binding)"/>
    <property type="match status" value="2"/>
</dbReference>
<evidence type="ECO:0000256" key="8">
    <source>
        <dbReference type="ARBA" id="ARBA00023014"/>
    </source>
</evidence>
<protein>
    <recommendedName>
        <fullName evidence="9">Pyruvate:ferredoxin oxidoreductase</fullName>
        <ecNumber evidence="9">1.2.7.1</ecNumber>
    </recommendedName>
    <alternativeName>
        <fullName evidence="9">Pyruvate synthase</fullName>
    </alternativeName>
</protein>
<dbReference type="Pfam" id="PF02775">
    <property type="entry name" value="TPP_enzyme_C"/>
    <property type="match status" value="1"/>
</dbReference>
<dbReference type="PROSITE" id="PS51379">
    <property type="entry name" value="4FE4S_FER_2"/>
    <property type="match status" value="2"/>
</dbReference>
<comment type="catalytic activity">
    <reaction evidence="9">
        <text>2 oxidized [2Fe-2S]-[ferredoxin] + pyruvate + CoA = 2 reduced [2Fe-2S]-[ferredoxin] + acetyl-CoA + CO2 + H(+)</text>
        <dbReference type="Rhea" id="RHEA:12765"/>
        <dbReference type="Rhea" id="RHEA-COMP:10000"/>
        <dbReference type="Rhea" id="RHEA-COMP:10001"/>
        <dbReference type="ChEBI" id="CHEBI:15361"/>
        <dbReference type="ChEBI" id="CHEBI:15378"/>
        <dbReference type="ChEBI" id="CHEBI:16526"/>
        <dbReference type="ChEBI" id="CHEBI:33737"/>
        <dbReference type="ChEBI" id="CHEBI:33738"/>
        <dbReference type="ChEBI" id="CHEBI:57287"/>
        <dbReference type="ChEBI" id="CHEBI:57288"/>
        <dbReference type="EC" id="1.2.7.1"/>
    </reaction>
</comment>
<keyword evidence="4 12" id="KW-0479">Metal-binding</keyword>
<evidence type="ECO:0000256" key="10">
    <source>
        <dbReference type="PIRSR" id="PIRSR000159-1"/>
    </source>
</evidence>
<keyword evidence="8 12" id="KW-0411">Iron-sulfur</keyword>
<dbReference type="Proteomes" id="UP000190027">
    <property type="component" value="Unassembled WGS sequence"/>
</dbReference>
<dbReference type="InterPro" id="IPR050722">
    <property type="entry name" value="Pyruvate:ferred/Flavod_OxRd"/>
</dbReference>
<dbReference type="NCBIfam" id="TIGR02176">
    <property type="entry name" value="pyruv_ox_red"/>
    <property type="match status" value="1"/>
</dbReference>
<name>A0A1T4X5S0_9BACT</name>
<dbReference type="CDD" id="cd07034">
    <property type="entry name" value="TPP_PYR_PFOR_IOR-alpha_like"/>
    <property type="match status" value="1"/>
</dbReference>
<evidence type="ECO:0000256" key="9">
    <source>
        <dbReference type="PIRNR" id="PIRNR000159"/>
    </source>
</evidence>
<dbReference type="SUPFAM" id="SSF52922">
    <property type="entry name" value="TK C-terminal domain-like"/>
    <property type="match status" value="1"/>
</dbReference>
<dbReference type="GO" id="GO:0022900">
    <property type="term" value="P:electron transport chain"/>
    <property type="evidence" value="ECO:0007669"/>
    <property type="project" value="InterPro"/>
</dbReference>
<dbReference type="Gene3D" id="3.40.50.920">
    <property type="match status" value="1"/>
</dbReference>
<dbReference type="GO" id="GO:0030976">
    <property type="term" value="F:thiamine pyrophosphate binding"/>
    <property type="evidence" value="ECO:0007669"/>
    <property type="project" value="InterPro"/>
</dbReference>
<feature type="binding site" evidence="12">
    <location>
        <position position="748"/>
    </location>
    <ligand>
        <name>[4Fe-4S] cluster</name>
        <dbReference type="ChEBI" id="CHEBI:49883"/>
        <label>2</label>
    </ligand>
</feature>
<feature type="binding site" evidence="10">
    <location>
        <position position="837"/>
    </location>
    <ligand>
        <name>thiamine diphosphate</name>
        <dbReference type="ChEBI" id="CHEBI:58937"/>
    </ligand>
</feature>
<organism evidence="15 16">
    <name type="scientific">Paucidesulfovibrio gracilis DSM 16080</name>
    <dbReference type="NCBI Taxonomy" id="1121449"/>
    <lineage>
        <taxon>Bacteria</taxon>
        <taxon>Pseudomonadati</taxon>
        <taxon>Thermodesulfobacteriota</taxon>
        <taxon>Desulfovibrionia</taxon>
        <taxon>Desulfovibrionales</taxon>
        <taxon>Desulfovibrionaceae</taxon>
        <taxon>Paucidesulfovibrio</taxon>
    </lineage>
</organism>
<dbReference type="Pfam" id="PF12838">
    <property type="entry name" value="Fer4_7"/>
    <property type="match status" value="1"/>
</dbReference>
<evidence type="ECO:0000256" key="2">
    <source>
        <dbReference type="ARBA" id="ARBA00022448"/>
    </source>
</evidence>
<accession>A0A1T4X5S0</accession>
<dbReference type="InterPro" id="IPR019752">
    <property type="entry name" value="Pyrv/ketoisovalerate_OxRed_cat"/>
</dbReference>
<dbReference type="Pfam" id="PF22338">
    <property type="entry name" value="Pyruv_OxRed_insertion"/>
    <property type="match status" value="1"/>
</dbReference>
<feature type="binding site" evidence="12">
    <location>
        <position position="812"/>
    </location>
    <ligand>
        <name>[4Fe-4S] cluster</name>
        <dbReference type="ChEBI" id="CHEBI:49883"/>
        <label>3</label>
    </ligand>
</feature>
<feature type="site" description="Important for catalytic activity" evidence="11">
    <location>
        <position position="64"/>
    </location>
</feature>
<feature type="binding site" evidence="12">
    <location>
        <position position="1067"/>
    </location>
    <ligand>
        <name>[4Fe-4S] cluster</name>
        <dbReference type="ChEBI" id="CHEBI:49883"/>
        <label>3</label>
    </ligand>
</feature>
<dbReference type="CDD" id="cd03377">
    <property type="entry name" value="TPP_PFOR_PNO"/>
    <property type="match status" value="1"/>
</dbReference>
<evidence type="ECO:0000259" key="14">
    <source>
        <dbReference type="PROSITE" id="PS51379"/>
    </source>
</evidence>
<keyword evidence="15" id="KW-0670">Pyruvate</keyword>
<dbReference type="STRING" id="1121449.SAMN02745704_01834"/>
<dbReference type="InterPro" id="IPR033412">
    <property type="entry name" value="PFOR_II"/>
</dbReference>
<feature type="binding site" evidence="10">
    <location>
        <begin position="958"/>
        <end position="961"/>
    </location>
    <ligand>
        <name>thiamine diphosphate</name>
        <dbReference type="ChEBI" id="CHEBI:58937"/>
    </ligand>
</feature>
<dbReference type="FunFam" id="3.40.50.970:FF:000041">
    <property type="entry name" value="Pyruvate:ferredoxin (Flavodoxin) oxidoreductase"/>
    <property type="match status" value="1"/>
</dbReference>
<feature type="binding site" evidence="12">
    <location>
        <position position="742"/>
    </location>
    <ligand>
        <name>[4Fe-4S] cluster</name>
        <dbReference type="ChEBI" id="CHEBI:49883"/>
        <label>2</label>
    </ligand>
</feature>
<dbReference type="Gene3D" id="3.40.50.970">
    <property type="match status" value="2"/>
</dbReference>
<feature type="binding site" evidence="12">
    <location>
        <position position="745"/>
    </location>
    <ligand>
        <name>[4Fe-4S] cluster</name>
        <dbReference type="ChEBI" id="CHEBI:49883"/>
        <label>2</label>
    </ligand>
</feature>
<keyword evidence="16" id="KW-1185">Reference proteome</keyword>
<feature type="site" description="Important for catalytic activity" evidence="11">
    <location>
        <position position="31"/>
    </location>
</feature>
<dbReference type="Gene3D" id="3.30.70.20">
    <property type="match status" value="1"/>
</dbReference>
<dbReference type="InterPro" id="IPR009014">
    <property type="entry name" value="Transketo_C/PFOR_II"/>
</dbReference>
<dbReference type="FunFam" id="3.40.50.970:FF:000012">
    <property type="entry name" value="Pyruvate:ferredoxin (Flavodoxin) oxidoreductase"/>
    <property type="match status" value="1"/>
</dbReference>
<keyword evidence="5 9" id="KW-0249">Electron transport</keyword>
<feature type="binding site" evidence="10">
    <location>
        <position position="114"/>
    </location>
    <ligand>
        <name>pyruvate</name>
        <dbReference type="ChEBI" id="CHEBI:15361"/>
    </ligand>
</feature>
<evidence type="ECO:0000313" key="15">
    <source>
        <dbReference type="EMBL" id="SKA84896.1"/>
    </source>
</evidence>
<feature type="binding site" evidence="12">
    <location>
        <position position="696"/>
    </location>
    <ligand>
        <name>[4Fe-4S] cluster</name>
        <dbReference type="ChEBI" id="CHEBI:49883"/>
        <label>2</label>
    </ligand>
</feature>
<dbReference type="InterPro" id="IPR055168">
    <property type="entry name" value="Pyruv_OxRed_insertion"/>
</dbReference>
<dbReference type="Pfam" id="PF17147">
    <property type="entry name" value="PFOR_II"/>
    <property type="match status" value="1"/>
</dbReference>
<evidence type="ECO:0000256" key="3">
    <source>
        <dbReference type="ARBA" id="ARBA00022485"/>
    </source>
</evidence>
<feature type="binding site" evidence="12">
    <location>
        <position position="689"/>
    </location>
    <ligand>
        <name>[4Fe-4S] cluster</name>
        <dbReference type="ChEBI" id="CHEBI:49883"/>
        <label>1</label>
    </ligand>
</feature>
<evidence type="ECO:0000256" key="4">
    <source>
        <dbReference type="ARBA" id="ARBA00022723"/>
    </source>
</evidence>
<feature type="site" description="Important for catalytic activity" evidence="11">
    <location>
        <position position="114"/>
    </location>
</feature>
<dbReference type="GO" id="GO:0051539">
    <property type="term" value="F:4 iron, 4 sulfur cluster binding"/>
    <property type="evidence" value="ECO:0007669"/>
    <property type="project" value="UniProtKB-KW"/>
</dbReference>
<dbReference type="RefSeq" id="WP_078717387.1">
    <property type="nucleotide sequence ID" value="NZ_FUYC01000007.1"/>
</dbReference>
<feature type="binding site" evidence="12">
    <location>
        <position position="809"/>
    </location>
    <ligand>
        <name>[4Fe-4S] cluster</name>
        <dbReference type="ChEBI" id="CHEBI:49883"/>
        <label>3</label>
    </ligand>
</feature>
<dbReference type="SUPFAM" id="SSF53323">
    <property type="entry name" value="Pyruvate-ferredoxin oxidoreductase, PFOR, domain III"/>
    <property type="match status" value="1"/>
</dbReference>
<keyword evidence="2 9" id="KW-0813">Transport</keyword>
<dbReference type="Gene3D" id="4.10.780.10">
    <property type="entry name" value="Pyruvate-flavodoxin oxidoreductase, EKR domain"/>
    <property type="match status" value="1"/>
</dbReference>
<dbReference type="Pfam" id="PF10371">
    <property type="entry name" value="EKR"/>
    <property type="match status" value="1"/>
</dbReference>
<dbReference type="AlphaFoldDB" id="A0A1T4X5S0"/>
<sequence>MSKKMKTMDGNTAAAHVAYAMSEVAAIYPITPSSTMGEIADEWAAQGRKNIFGQKVMVRQMQSEAGAAGAVHGSLSAGALTSTFTASQGLLLMIPNMYKISGELLPGVFHVTARAIAGHALSIFGDHQDVMAARQTGFGLLASGSVQEVMDLALVAHLSAIESRVPFLHFFDGFRTSHEIQKIETIDYDDMAKLVDMEKVEAFRRGAMNPEHPHIRGTAQNPDIYFQAREAANPFYNALPAIVQEAMKKVESITGRSYNLFDYVGAADAEHVIVSMGSSCEAIEETVNHLTKNGEKVGLVKVRLYRPFVEEAFLAALPQSAKKITVLDRTKEAGAPGDPLFLDVRAALAEAGRDAEVLAGRYGLGSKEFNAPMVKAVYDNMASSAKKRFTVGIVDDVTETSLPVSEKLDTTPEGTVQCKFWGLGSDGTVGANKQAIKIIGDNTDMYAQGYFAYDSKKSGGITVSHLRFGKKPIQSTYLVDSADYIACHNPSYVRLYDVLEGIKDGGSFVLNCSWSLEDMETKLPAAMRRTIAEKKLKFYTIDAVALAGKVGLGGRINMVMQTAFFKVADVIPFEKAVELLKEGIHKAYGKKGEKIVKMNIDAVDLATDGLKAVEYPASWAQAESKAQAEKDEPEFVKNVMRPILGQKGDTLPVSCFEPDGLFPLSTSKYEKRGVAIMVPEWNIDNCIQCNQCAVVCPHSALRPVLADEQEMKNAPASFATQDAKGKDLKGLQYRMQVNVMDCLGCGNCADICPAKEKALVMKPIASQAEAEADNFAFSETVSYKGDRTRRDTIKGSQFQQSLMEFSGACSGCGETPYVKLLTQLFGERMVVANATGCSSIWGASAPTTPYCVNQDGHGPTWGNSLFEDAAEYGYGMQIAVQQRRERLATLVAEAAEAADGDLKTALNGWLENKDDAVKSREFGDQLKALLADATDPKLAEIAAMGDLFTKKSFWVFGGDGWAYDIGYGGVDHVLASGEDVNVLVMDTEVYSNTGGQSSKATPLGSIAKFAASGKKTGKKDLGQMAMTYGYVYVASISMGADKAQALKAMKEAEAYPGPSLIIAYAPCINQGIRKGMGKSQLEGKLAVECGYWPLYRFNPELGDKGKNPFSLDSKEPNGSIQDFLSGENRYALLERTFPEESKRLRELIEKEYAVRYATLKRMAETDPITLGDEAEAEACEAASTAEHARPGAGEPCDDGRSGK</sequence>
<reference evidence="15 16" key="1">
    <citation type="submission" date="2017-02" db="EMBL/GenBank/DDBJ databases">
        <authorList>
            <person name="Peterson S.W."/>
        </authorList>
    </citation>
    <scope>NUCLEOTIDE SEQUENCE [LARGE SCALE GENOMIC DNA]</scope>
    <source>
        <strain evidence="15 16">DSM 16080</strain>
    </source>
</reference>
<dbReference type="InterPro" id="IPR002880">
    <property type="entry name" value="Pyrv_Fd/Flavodoxin_OxRdtase_N"/>
</dbReference>
<dbReference type="PIRSF" id="PIRSF000159">
    <property type="entry name" value="NifJ"/>
    <property type="match status" value="1"/>
</dbReference>
<dbReference type="FunFam" id="3.40.920.10:FF:000001">
    <property type="entry name" value="Pyruvate:ferredoxin (Flavodoxin) oxidoreductase"/>
    <property type="match status" value="1"/>
</dbReference>
<dbReference type="EC" id="1.2.7.1" evidence="9"/>
<evidence type="ECO:0000256" key="13">
    <source>
        <dbReference type="SAM" id="MobiDB-lite"/>
    </source>
</evidence>
<dbReference type="InterPro" id="IPR037112">
    <property type="entry name" value="Pyrv-flavodox_OxR_EKR_sf"/>
</dbReference>
<evidence type="ECO:0000256" key="11">
    <source>
        <dbReference type="PIRSR" id="PIRSR000159-2"/>
    </source>
</evidence>
<dbReference type="InterPro" id="IPR019456">
    <property type="entry name" value="Pyrv-flavodox_OxRtase_EKR"/>
</dbReference>
<dbReference type="InterPro" id="IPR011895">
    <property type="entry name" value="Pyrv_flavodox_OxRed"/>
</dbReference>
<dbReference type="EMBL" id="FUYC01000007">
    <property type="protein sequence ID" value="SKA84896.1"/>
    <property type="molecule type" value="Genomic_DNA"/>
</dbReference>
<dbReference type="Pfam" id="PF01558">
    <property type="entry name" value="POR"/>
    <property type="match status" value="1"/>
</dbReference>
<dbReference type="SUPFAM" id="SSF54862">
    <property type="entry name" value="4Fe-4S ferredoxins"/>
    <property type="match status" value="1"/>
</dbReference>
<keyword evidence="3 12" id="KW-0004">4Fe-4S</keyword>
<feature type="binding site" evidence="10">
    <location>
        <position position="31"/>
    </location>
    <ligand>
        <name>pyruvate</name>
        <dbReference type="ChEBI" id="CHEBI:15361"/>
    </ligand>
</feature>
<dbReference type="FunFam" id="3.40.50.920:FF:000007">
    <property type="entry name" value="Pyruvate:ferredoxin (Flavodoxin) oxidoreductase"/>
    <property type="match status" value="1"/>
</dbReference>
<dbReference type="FunFam" id="3.30.70.20:FF:000022">
    <property type="entry name" value="Pyruvate:ferredoxin (Flavodoxin) oxidoreductase"/>
    <property type="match status" value="1"/>
</dbReference>
<dbReference type="GO" id="GO:0006979">
    <property type="term" value="P:response to oxidative stress"/>
    <property type="evidence" value="ECO:0007669"/>
    <property type="project" value="TreeGrafter"/>
</dbReference>
<feature type="binding site" evidence="10">
    <location>
        <begin position="987"/>
        <end position="992"/>
    </location>
    <ligand>
        <name>thiamine diphosphate</name>
        <dbReference type="ChEBI" id="CHEBI:58937"/>
    </ligand>
</feature>
<dbReference type="OrthoDB" id="9794954at2"/>
<comment type="similarity">
    <text evidence="1 9">Belongs to the pyruvate:ferredoxin/flavodoxin oxidoreductase family.</text>
</comment>
<dbReference type="InterPro" id="IPR002869">
    <property type="entry name" value="Pyrv_flavodox_OxRed_cen"/>
</dbReference>
<feature type="site" description="Important for catalytic activity" evidence="11">
    <location>
        <position position="992"/>
    </location>
</feature>
<proteinExistence type="inferred from homology"/>
<dbReference type="InterPro" id="IPR011766">
    <property type="entry name" value="TPP_enzyme_TPP-bd"/>
</dbReference>
<dbReference type="PROSITE" id="PS00198">
    <property type="entry name" value="4FE4S_FER_1"/>
    <property type="match status" value="1"/>
</dbReference>
<feature type="domain" description="4Fe-4S ferredoxin-type" evidence="14">
    <location>
        <begin position="733"/>
        <end position="764"/>
    </location>
</feature>
<dbReference type="GO" id="GO:0019164">
    <property type="term" value="F:pyruvate synthase activity"/>
    <property type="evidence" value="ECO:0007669"/>
    <property type="project" value="UniProtKB-EC"/>
</dbReference>
<comment type="cofactor">
    <cofactor evidence="12">
        <name>[4Fe-4S] cluster</name>
        <dbReference type="ChEBI" id="CHEBI:49883"/>
    </cofactor>
    <text evidence="12">Binds 3 [4Fe-4S] clusters per subunit.</text>
</comment>
<evidence type="ECO:0000256" key="5">
    <source>
        <dbReference type="ARBA" id="ARBA00022982"/>
    </source>
</evidence>
<dbReference type="Gene3D" id="3.40.920.10">
    <property type="entry name" value="Pyruvate-ferredoxin oxidoreductase, PFOR, domain III"/>
    <property type="match status" value="1"/>
</dbReference>
<feature type="domain" description="4Fe-4S ferredoxin-type" evidence="14">
    <location>
        <begin position="677"/>
        <end position="706"/>
    </location>
</feature>
<feature type="binding site" evidence="12">
    <location>
        <position position="686"/>
    </location>
    <ligand>
        <name>[4Fe-4S] cluster</name>
        <dbReference type="ChEBI" id="CHEBI:49883"/>
        <label>1</label>
    </ligand>
</feature>
<dbReference type="InterPro" id="IPR017900">
    <property type="entry name" value="4Fe4S_Fe_S_CS"/>
</dbReference>
<feature type="binding site" evidence="12">
    <location>
        <position position="752"/>
    </location>
    <ligand>
        <name>[4Fe-4S] cluster</name>
        <dbReference type="ChEBI" id="CHEBI:49883"/>
        <label>1</label>
    </ligand>
</feature>
<evidence type="ECO:0000256" key="7">
    <source>
        <dbReference type="ARBA" id="ARBA00023004"/>
    </source>
</evidence>
<feature type="binding site" evidence="12">
    <location>
        <position position="692"/>
    </location>
    <ligand>
        <name>[4Fe-4S] cluster</name>
        <dbReference type="ChEBI" id="CHEBI:49883"/>
        <label>1</label>
    </ligand>
</feature>
<keyword evidence="6 9" id="KW-0560">Oxidoreductase</keyword>
<evidence type="ECO:0000256" key="6">
    <source>
        <dbReference type="ARBA" id="ARBA00023002"/>
    </source>
</evidence>
<dbReference type="SMART" id="SM00890">
    <property type="entry name" value="EKR"/>
    <property type="match status" value="1"/>
</dbReference>
<feature type="region of interest" description="Disordered" evidence="13">
    <location>
        <begin position="1175"/>
        <end position="1203"/>
    </location>
</feature>
<feature type="binding site" evidence="10">
    <location>
        <position position="64"/>
    </location>
    <ligand>
        <name>thiamine diphosphate</name>
        <dbReference type="ChEBI" id="CHEBI:58937"/>
    </ligand>
</feature>